<dbReference type="PANTHER" id="PTHR31956">
    <property type="entry name" value="NON-SPECIFIC PHOSPHOLIPASE C4-RELATED"/>
    <property type="match status" value="1"/>
</dbReference>
<evidence type="ECO:0000313" key="6">
    <source>
        <dbReference type="Proteomes" id="UP001501285"/>
    </source>
</evidence>
<dbReference type="InterPro" id="IPR017850">
    <property type="entry name" value="Alkaline_phosphatase_core_sf"/>
</dbReference>
<accession>A0ABP4KKW2</accession>
<dbReference type="CDD" id="cd16013">
    <property type="entry name" value="AcpA"/>
    <property type="match status" value="1"/>
</dbReference>
<evidence type="ECO:0008006" key="7">
    <source>
        <dbReference type="Google" id="ProtNLM"/>
    </source>
</evidence>
<dbReference type="EMBL" id="BAAANB010000122">
    <property type="protein sequence ID" value="GAA1502267.1"/>
    <property type="molecule type" value="Genomic_DNA"/>
</dbReference>
<gene>
    <name evidence="5" type="ORF">GCM10009740_38650</name>
</gene>
<evidence type="ECO:0000256" key="1">
    <source>
        <dbReference type="ARBA" id="ARBA00022801"/>
    </source>
</evidence>
<sequence>MRRLLTAVMALLVVMPATVASATPPTVPTTTPIKHLVVLMQGNHSFDNYFGTYPGADGIPKGVCQKVNLQVKTTKGCVTPFHISPTSAPVDLDHGPAVQKYQYDGGKMDGFVAAYRRLGQDGTGAMGHYDGRELPYYWNLAESFVLFDRFFASTRAGNRESYLYWVAGTAPSSPDGVLRDSAGYDALPTIFDRLAARGIPAKFYVENYNPRLADPASGSRSRTSQLVKVPLLSMSRFRTDPALSGTVVDLSQYYRDLRDGTLPAVSYVVMTGSSENPPSRVDIGQEAVRKMTSALMRSSYWTTSAFLLTYDGWGGWYDHVPPPRVDARGYGFRVPALLASPYAKRGFIDHTVLDYTAVLRFIEQNWSLAPLAQRDAASAGLASAFDFTSPPTQARIVGATRAAPPPGTAAPQPSTAIYACYGLALMFAVGLMVWTRVRRAQRPRGRATRVA</sequence>
<keyword evidence="3" id="KW-0472">Membrane</keyword>
<dbReference type="Proteomes" id="UP001501285">
    <property type="component" value="Unassembled WGS sequence"/>
</dbReference>
<keyword evidence="1" id="KW-0378">Hydrolase</keyword>
<feature type="transmembrane region" description="Helical" evidence="3">
    <location>
        <begin position="416"/>
        <end position="434"/>
    </location>
</feature>
<evidence type="ECO:0000256" key="4">
    <source>
        <dbReference type="SAM" id="SignalP"/>
    </source>
</evidence>
<evidence type="ECO:0000313" key="5">
    <source>
        <dbReference type="EMBL" id="GAA1502267.1"/>
    </source>
</evidence>
<keyword evidence="2" id="KW-0843">Virulence</keyword>
<comment type="caution">
    <text evidence="5">The sequence shown here is derived from an EMBL/GenBank/DDBJ whole genome shotgun (WGS) entry which is preliminary data.</text>
</comment>
<feature type="signal peptide" evidence="4">
    <location>
        <begin position="1"/>
        <end position="22"/>
    </location>
</feature>
<keyword evidence="3" id="KW-0812">Transmembrane</keyword>
<protein>
    <recommendedName>
        <fullName evidence="7">Phospholipase C</fullName>
    </recommendedName>
</protein>
<keyword evidence="3" id="KW-1133">Transmembrane helix</keyword>
<dbReference type="PANTHER" id="PTHR31956:SF1">
    <property type="entry name" value="NON-SPECIFIC PHOSPHOLIPASE C1"/>
    <property type="match status" value="1"/>
</dbReference>
<reference evidence="6" key="1">
    <citation type="journal article" date="2019" name="Int. J. Syst. Evol. Microbiol.">
        <title>The Global Catalogue of Microorganisms (GCM) 10K type strain sequencing project: providing services to taxonomists for standard genome sequencing and annotation.</title>
        <authorList>
            <consortium name="The Broad Institute Genomics Platform"/>
            <consortium name="The Broad Institute Genome Sequencing Center for Infectious Disease"/>
            <person name="Wu L."/>
            <person name="Ma J."/>
        </authorList>
    </citation>
    <scope>NUCLEOTIDE SEQUENCE [LARGE SCALE GENOMIC DNA]</scope>
    <source>
        <strain evidence="6">JCM 14283</strain>
    </source>
</reference>
<name>A0ABP4KKW2_9MICO</name>
<keyword evidence="4" id="KW-0732">Signal</keyword>
<dbReference type="Gene3D" id="3.40.720.10">
    <property type="entry name" value="Alkaline Phosphatase, subunit A"/>
    <property type="match status" value="2"/>
</dbReference>
<organism evidence="5 6">
    <name type="scientific">Terrabacter terrae</name>
    <dbReference type="NCBI Taxonomy" id="318434"/>
    <lineage>
        <taxon>Bacteria</taxon>
        <taxon>Bacillati</taxon>
        <taxon>Actinomycetota</taxon>
        <taxon>Actinomycetes</taxon>
        <taxon>Micrococcales</taxon>
        <taxon>Intrasporangiaceae</taxon>
        <taxon>Terrabacter</taxon>
    </lineage>
</organism>
<dbReference type="InterPro" id="IPR007312">
    <property type="entry name" value="Phosphoesterase"/>
</dbReference>
<dbReference type="RefSeq" id="WP_343994693.1">
    <property type="nucleotide sequence ID" value="NZ_BAAANB010000122.1"/>
</dbReference>
<feature type="chain" id="PRO_5045357404" description="Phospholipase C" evidence="4">
    <location>
        <begin position="23"/>
        <end position="451"/>
    </location>
</feature>
<evidence type="ECO:0000256" key="3">
    <source>
        <dbReference type="SAM" id="Phobius"/>
    </source>
</evidence>
<dbReference type="Pfam" id="PF04185">
    <property type="entry name" value="Phosphoesterase"/>
    <property type="match status" value="1"/>
</dbReference>
<evidence type="ECO:0000256" key="2">
    <source>
        <dbReference type="ARBA" id="ARBA00023026"/>
    </source>
</evidence>
<keyword evidence="6" id="KW-1185">Reference proteome</keyword>
<proteinExistence type="predicted"/>